<feature type="chain" id="PRO_5042821782" description="Secreted protein" evidence="1">
    <location>
        <begin position="24"/>
        <end position="194"/>
    </location>
</feature>
<keyword evidence="3" id="KW-1185">Reference proteome</keyword>
<dbReference type="EMBL" id="JAGTTL010000005">
    <property type="protein sequence ID" value="KAK6322859.1"/>
    <property type="molecule type" value="Genomic_DNA"/>
</dbReference>
<name>A0AAN8M529_9TELE</name>
<organism evidence="2 3">
    <name type="scientific">Coregonus suidteri</name>
    <dbReference type="NCBI Taxonomy" id="861788"/>
    <lineage>
        <taxon>Eukaryota</taxon>
        <taxon>Metazoa</taxon>
        <taxon>Chordata</taxon>
        <taxon>Craniata</taxon>
        <taxon>Vertebrata</taxon>
        <taxon>Euteleostomi</taxon>
        <taxon>Actinopterygii</taxon>
        <taxon>Neopterygii</taxon>
        <taxon>Teleostei</taxon>
        <taxon>Protacanthopterygii</taxon>
        <taxon>Salmoniformes</taxon>
        <taxon>Salmonidae</taxon>
        <taxon>Coregoninae</taxon>
        <taxon>Coregonus</taxon>
    </lineage>
</organism>
<dbReference type="AlphaFoldDB" id="A0AAN8M529"/>
<evidence type="ECO:0000313" key="3">
    <source>
        <dbReference type="Proteomes" id="UP001356427"/>
    </source>
</evidence>
<dbReference type="Proteomes" id="UP001356427">
    <property type="component" value="Unassembled WGS sequence"/>
</dbReference>
<evidence type="ECO:0000313" key="2">
    <source>
        <dbReference type="EMBL" id="KAK6322859.1"/>
    </source>
</evidence>
<proteinExistence type="predicted"/>
<accession>A0AAN8M529</accession>
<keyword evidence="1" id="KW-0732">Signal</keyword>
<sequence>MANYWSVQVFCGVLSTMLMAVGALDGGMECTDKDRLLTEISKDLDPPSECVLGCTVLTYRAMLETQDIPTVRFKDSTAGEHGEYCWSMKTKCSPGELLLHVYIMLPVDVSLVNGETLGLRATLPHHNNVLTPLNGPTPLSKLCGLRFDVTDQFTVTKRFPTFCVQVVPRQSTLENGVHIRCPPFLVTMWQRQTK</sequence>
<protein>
    <recommendedName>
        <fullName evidence="4">Secreted protein</fullName>
    </recommendedName>
</protein>
<reference evidence="2 3" key="1">
    <citation type="submission" date="2021-04" db="EMBL/GenBank/DDBJ databases">
        <authorList>
            <person name="De Guttry C."/>
            <person name="Zahm M."/>
            <person name="Klopp C."/>
            <person name="Cabau C."/>
            <person name="Louis A."/>
            <person name="Berthelot C."/>
            <person name="Parey E."/>
            <person name="Roest Crollius H."/>
            <person name="Montfort J."/>
            <person name="Robinson-Rechavi M."/>
            <person name="Bucao C."/>
            <person name="Bouchez O."/>
            <person name="Gislard M."/>
            <person name="Lluch J."/>
            <person name="Milhes M."/>
            <person name="Lampietro C."/>
            <person name="Lopez Roques C."/>
            <person name="Donnadieu C."/>
            <person name="Braasch I."/>
            <person name="Desvignes T."/>
            <person name="Postlethwait J."/>
            <person name="Bobe J."/>
            <person name="Wedekind C."/>
            <person name="Guiguen Y."/>
        </authorList>
    </citation>
    <scope>NUCLEOTIDE SEQUENCE [LARGE SCALE GENOMIC DNA]</scope>
    <source>
        <strain evidence="2">Cs_M1</strain>
        <tissue evidence="2">Blood</tissue>
    </source>
</reference>
<comment type="caution">
    <text evidence="2">The sequence shown here is derived from an EMBL/GenBank/DDBJ whole genome shotgun (WGS) entry which is preliminary data.</text>
</comment>
<evidence type="ECO:0008006" key="4">
    <source>
        <dbReference type="Google" id="ProtNLM"/>
    </source>
</evidence>
<feature type="signal peptide" evidence="1">
    <location>
        <begin position="1"/>
        <end position="23"/>
    </location>
</feature>
<gene>
    <name evidence="2" type="ORF">J4Q44_G00076510</name>
</gene>
<evidence type="ECO:0000256" key="1">
    <source>
        <dbReference type="SAM" id="SignalP"/>
    </source>
</evidence>